<sequence length="247" mass="27611">MSPSVTGVPIGKPVRNAQTYVLDAQLQPVPIGIPGELYIGGRGIARGYLNRPELTAERFIPNPFQPGTRLYRTGDRVRYRRDGNLEFLGRIDHQIKLRGFRIELTEIETTLRQHPQVDDAVVRVQSEQQQLIAYVVTPTQPAELRQFLSPLLPAYMVPSAFIPLDKLPLTPSGKVDRQALPAPDPQHFLGERLLIAPANPTEELLAGIWAEILQIPEISREDNFFELGVPFPTSDARHFPSPPSLCS</sequence>
<proteinExistence type="predicted"/>
<dbReference type="Proteomes" id="UP000095472">
    <property type="component" value="Chromosome"/>
</dbReference>
<evidence type="ECO:0000313" key="1">
    <source>
        <dbReference type="EMBL" id="XPM65029.1"/>
    </source>
</evidence>
<name>A0ACD5GX28_9CYAN</name>
<dbReference type="EMBL" id="CP182909">
    <property type="protein sequence ID" value="XPM65029.1"/>
    <property type="molecule type" value="Genomic_DNA"/>
</dbReference>
<keyword evidence="2" id="KW-1185">Reference proteome</keyword>
<accession>A0ACD5GX28</accession>
<evidence type="ECO:0000313" key="2">
    <source>
        <dbReference type="Proteomes" id="UP000095472"/>
    </source>
</evidence>
<gene>
    <name evidence="1" type="ORF">BH720_003975</name>
</gene>
<organism evidence="1 2">
    <name type="scientific">Desertifilum tharense IPPAS B-1220</name>
    <dbReference type="NCBI Taxonomy" id="1781255"/>
    <lineage>
        <taxon>Bacteria</taxon>
        <taxon>Bacillati</taxon>
        <taxon>Cyanobacteriota</taxon>
        <taxon>Cyanophyceae</taxon>
        <taxon>Desertifilales</taxon>
        <taxon>Desertifilaceae</taxon>
        <taxon>Desertifilum</taxon>
    </lineage>
</organism>
<reference evidence="1 2" key="1">
    <citation type="journal article" date="2016" name="Genome Announc.">
        <title>Draft Genome Sequence of the Thermotolerant Cyanobacterium Desertifilum sp. IPPAS B-1220.</title>
        <authorList>
            <person name="Mironov K.S."/>
            <person name="Sinetova M.A."/>
            <person name="Bolatkhan K."/>
            <person name="Zayadan B.K."/>
            <person name="Ustinova V.V."/>
            <person name="Kupriyanova E.V."/>
            <person name="Skrypnik A.N."/>
            <person name="Gogoleva N.E."/>
            <person name="Gogolev Y.V."/>
            <person name="Los D.A."/>
        </authorList>
    </citation>
    <scope>NUCLEOTIDE SEQUENCE [LARGE SCALE GENOMIC DNA]</scope>
    <source>
        <strain evidence="1 2">IPPAS B-1220</strain>
    </source>
</reference>
<keyword evidence="1" id="KW-0436">Ligase</keyword>
<protein>
    <submittedName>
        <fullName evidence="1">Non-ribosomal peptide synthetase</fullName>
        <ecNumber evidence="1">6.2.1.-</ecNumber>
    </submittedName>
</protein>
<dbReference type="EC" id="6.2.1.-" evidence="1"/>